<accession>A0A5C7DYF9</accession>
<dbReference type="RefSeq" id="WP_147575634.1">
    <property type="nucleotide sequence ID" value="NZ_VOWB01000047.1"/>
</dbReference>
<evidence type="ECO:0000313" key="1">
    <source>
        <dbReference type="EMBL" id="TXE81694.1"/>
    </source>
</evidence>
<evidence type="ECO:0000313" key="2">
    <source>
        <dbReference type="Proteomes" id="UP000321310"/>
    </source>
</evidence>
<name>A0A5C7DYF9_9BACT</name>
<comment type="caution">
    <text evidence="1">The sequence shown here is derived from an EMBL/GenBank/DDBJ whole genome shotgun (WGS) entry which is preliminary data.</text>
</comment>
<dbReference type="AlphaFoldDB" id="A0A5C7DYF9"/>
<reference evidence="1 2" key="1">
    <citation type="submission" date="2019-07" db="EMBL/GenBank/DDBJ databases">
        <title>Rapid identification of Enteric Bacteria from Whole Genome Sequences (WGS) using Average Nucleotide Identity (ANI).</title>
        <authorList>
            <person name="Lane C."/>
        </authorList>
    </citation>
    <scope>NUCLEOTIDE SEQUENCE [LARGE SCALE GENOMIC DNA]</scope>
    <source>
        <strain evidence="1 2">2016D-0250</strain>
    </source>
</reference>
<dbReference type="Proteomes" id="UP000321310">
    <property type="component" value="Unassembled WGS sequence"/>
</dbReference>
<dbReference type="EMBL" id="VOWB01000047">
    <property type="protein sequence ID" value="TXE81694.1"/>
    <property type="molecule type" value="Genomic_DNA"/>
</dbReference>
<gene>
    <name evidence="1" type="ORF">FPD46_05245</name>
</gene>
<protein>
    <submittedName>
        <fullName evidence="1">DUF2920 family protein</fullName>
    </submittedName>
</protein>
<dbReference type="SUPFAM" id="SSF53474">
    <property type="entry name" value="alpha/beta-Hydrolases"/>
    <property type="match status" value="1"/>
</dbReference>
<proteinExistence type="predicted"/>
<dbReference type="Gene3D" id="3.40.50.1820">
    <property type="entry name" value="alpha/beta hydrolase"/>
    <property type="match status" value="1"/>
</dbReference>
<sequence>MLVNKTYFIDSCDDVELNIKRESKLEFQLIYDDTKEIKAIVCIIQGLGSDIRDPVLKFNMEYFASKYNVAVLSVNYHGIGNRPQTGAKWYLDDIDKLIFDASLKALNIEIPYDISKLNTFEEFHPAMNYLNKEIQNMKDNWELNRNYFLDLSASLKLTNDEYQNYGIMQTIDVINALLYVKANILKNPNLKTIAVGVSHGAYMAVLCTKIAPWVVDVVIDNSSHVTLEGDAWRYIGFGKEVDYTKYFCFGTFHYFNNIRLCASEKTLWTTNKQSPYYFSTARKLIREILNKEHLIVQANYPKAKFIAYFSAHDQYVPLNEKEEHVKILKDLGYEVDFIKISDENEIDGKFIKNLEHGCGIPMKLLIKKHLPQILKEPLKDKTCKKEISYKSDNLIYTFKEVDDKISLNIKKLKDKNE</sequence>
<dbReference type="InterPro" id="IPR022605">
    <property type="entry name" value="DUF2920"/>
</dbReference>
<organism evidence="1 2">
    <name type="scientific">Campylobacter peloridis</name>
    <dbReference type="NCBI Taxonomy" id="488546"/>
    <lineage>
        <taxon>Bacteria</taxon>
        <taxon>Pseudomonadati</taxon>
        <taxon>Campylobacterota</taxon>
        <taxon>Epsilonproteobacteria</taxon>
        <taxon>Campylobacterales</taxon>
        <taxon>Campylobacteraceae</taxon>
        <taxon>Campylobacter</taxon>
    </lineage>
</organism>
<dbReference type="Pfam" id="PF11144">
    <property type="entry name" value="DUF2920"/>
    <property type="match status" value="1"/>
</dbReference>
<dbReference type="InterPro" id="IPR029058">
    <property type="entry name" value="AB_hydrolase_fold"/>
</dbReference>